<dbReference type="Proteomes" id="UP000238312">
    <property type="component" value="Unassembled WGS sequence"/>
</dbReference>
<evidence type="ECO:0000256" key="2">
    <source>
        <dbReference type="SAM" id="MobiDB-lite"/>
    </source>
</evidence>
<keyword evidence="3" id="KW-0808">Transferase</keyword>
<dbReference type="PANTHER" id="PTHR18964:SF149">
    <property type="entry name" value="BIFUNCTIONAL UDP-N-ACETYLGLUCOSAMINE 2-EPIMERASE_N-ACETYLMANNOSAMINE KINASE"/>
    <property type="match status" value="1"/>
</dbReference>
<dbReference type="InterPro" id="IPR036388">
    <property type="entry name" value="WH-like_DNA-bd_sf"/>
</dbReference>
<dbReference type="InterPro" id="IPR043129">
    <property type="entry name" value="ATPase_NBD"/>
</dbReference>
<comment type="caution">
    <text evidence="3">The sequence shown here is derived from an EMBL/GenBank/DDBJ whole genome shotgun (WGS) entry which is preliminary data.</text>
</comment>
<evidence type="ECO:0000256" key="1">
    <source>
        <dbReference type="ARBA" id="ARBA00006479"/>
    </source>
</evidence>
<name>A0A2T0N4Y1_9ACTN</name>
<comment type="similarity">
    <text evidence="1">Belongs to the ROK (NagC/XylR) family.</text>
</comment>
<organism evidence="3 4">
    <name type="scientific">Nonomuraea fuscirosea</name>
    <dbReference type="NCBI Taxonomy" id="1291556"/>
    <lineage>
        <taxon>Bacteria</taxon>
        <taxon>Bacillati</taxon>
        <taxon>Actinomycetota</taxon>
        <taxon>Actinomycetes</taxon>
        <taxon>Streptosporangiales</taxon>
        <taxon>Streptosporangiaceae</taxon>
        <taxon>Nonomuraea</taxon>
    </lineage>
</organism>
<gene>
    <name evidence="3" type="ORF">B0I32_104180</name>
</gene>
<sequence>MAVRPRRWGGMWDALPDAARSIVKELIIHGPQSRTALAKTLHLSTGSLTRLTKPMVDAGLLVEGEVVHDPVNGRPTRPLDVAAAEHRFFGIKLTSDRVHAVVTDLRAEVIAARDEPIADHDPEAVCRQAKRLLDDLSGERPDGRKDGRSDGGRAGATVGAGVTVGGNARASAQVGGEPLVDAPFLGWSQVELAPLMERALGVPCVVKNDVAALAHQHHWFGPGRGLRDFALITIGAGIGYALIVHDHLVAATEADLGMFGHLVLDASGPMCPEGHRGCAAAYLSSWSVEATAGQGLRRAVTYDEVLRLAAAGDRVCRSVVREAAGALGRLIAHVATVSMVKTVVLAGEGVELARLAAADLDRALTADRRGVPGSVDVVVEADDFREWARGGAVVAIQSFVTGSD</sequence>
<proteinExistence type="inferred from homology"/>
<dbReference type="AlphaFoldDB" id="A0A2T0N4Y1"/>
<dbReference type="Gene3D" id="1.10.10.10">
    <property type="entry name" value="Winged helix-like DNA-binding domain superfamily/Winged helix DNA-binding domain"/>
    <property type="match status" value="1"/>
</dbReference>
<feature type="region of interest" description="Disordered" evidence="2">
    <location>
        <begin position="132"/>
        <end position="160"/>
    </location>
</feature>
<dbReference type="InterPro" id="IPR000600">
    <property type="entry name" value="ROK"/>
</dbReference>
<dbReference type="Pfam" id="PF00480">
    <property type="entry name" value="ROK"/>
    <property type="match status" value="1"/>
</dbReference>
<evidence type="ECO:0000313" key="4">
    <source>
        <dbReference type="Proteomes" id="UP000238312"/>
    </source>
</evidence>
<dbReference type="GO" id="GO:0016301">
    <property type="term" value="F:kinase activity"/>
    <property type="evidence" value="ECO:0007669"/>
    <property type="project" value="UniProtKB-KW"/>
</dbReference>
<feature type="compositionally biased region" description="Basic and acidic residues" evidence="2">
    <location>
        <begin position="132"/>
        <end position="151"/>
    </location>
</feature>
<protein>
    <submittedName>
        <fullName evidence="3">Putative NBD/HSP70 family sugar kinase</fullName>
    </submittedName>
</protein>
<dbReference type="EMBL" id="PVNG01000004">
    <property type="protein sequence ID" value="PRX67424.1"/>
    <property type="molecule type" value="Genomic_DNA"/>
</dbReference>
<evidence type="ECO:0000313" key="3">
    <source>
        <dbReference type="EMBL" id="PRX67424.1"/>
    </source>
</evidence>
<dbReference type="SUPFAM" id="SSF53067">
    <property type="entry name" value="Actin-like ATPase domain"/>
    <property type="match status" value="1"/>
</dbReference>
<accession>A0A2T0N4Y1</accession>
<dbReference type="InterPro" id="IPR036390">
    <property type="entry name" value="WH_DNA-bd_sf"/>
</dbReference>
<keyword evidence="3" id="KW-0418">Kinase</keyword>
<reference evidence="3 4" key="1">
    <citation type="submission" date="2018-03" db="EMBL/GenBank/DDBJ databases">
        <title>Genomic Encyclopedia of Type Strains, Phase III (KMG-III): the genomes of soil and plant-associated and newly described type strains.</title>
        <authorList>
            <person name="Whitman W."/>
        </authorList>
    </citation>
    <scope>NUCLEOTIDE SEQUENCE [LARGE SCALE GENOMIC DNA]</scope>
    <source>
        <strain evidence="3 4">CGMCC 4.7104</strain>
    </source>
</reference>
<dbReference type="SUPFAM" id="SSF46785">
    <property type="entry name" value="Winged helix' DNA-binding domain"/>
    <property type="match status" value="1"/>
</dbReference>
<keyword evidence="4" id="KW-1185">Reference proteome</keyword>
<dbReference type="Gene3D" id="3.30.420.40">
    <property type="match status" value="2"/>
</dbReference>
<dbReference type="PANTHER" id="PTHR18964">
    <property type="entry name" value="ROK (REPRESSOR, ORF, KINASE) FAMILY"/>
    <property type="match status" value="1"/>
</dbReference>